<keyword evidence="3" id="KW-1185">Reference proteome</keyword>
<reference evidence="2" key="1">
    <citation type="submission" date="2023-06" db="EMBL/GenBank/DDBJ databases">
        <title>Robiginitalea aurantiacus sp. nov. and Algoriphagus sediminis sp. nov., isolated from coastal sediment.</title>
        <authorList>
            <person name="Zhou Z.Y."/>
            <person name="An J."/>
            <person name="Jia Y.W."/>
            <person name="Du Z.J."/>
        </authorList>
    </citation>
    <scope>NUCLEOTIDE SEQUENCE</scope>
    <source>
        <strain evidence="2">M39</strain>
    </source>
</reference>
<dbReference type="Pfam" id="PF01569">
    <property type="entry name" value="PAP2"/>
    <property type="match status" value="1"/>
</dbReference>
<sequence>MQRTQWIIGLIIGFFGQQLYPQYVSGSLPYFSNQQISELSIGTVGVEALVAHDLSNVILDNHGFLDSEDSNPMAITSSVLYTGNNPLGYQTGNLNTANLKWYQTDTGISLIVSGGFFTMAAITYKDNGTFSRVKVRDEINRYLPNYENTIDDYTQYIPYAATYALDAFGVKSRHKLLRKTTTMATALALNGIVVHTMKGLIDEERPDGTANNSFPSGHTTTAFMGAHIFHKEYRHLSPYYSVGAYSLATFTGMFRQLNNRHWISDVMMGAGLGISLTELAYFINGEIYKEKGINPIPEPSDKIINERRPSFISSTLGFASLTKAFDNPQSGVRADRGYVLSAEGAYFFNPYIGLGATIQGQSFPIQFSSEALDAIRDQGYEPVFQALGSTNLMVGPYFQYGFGKHIIGGKWVAGSLSGSDTKLNLREIDVEVVDPDFELLYSEYFPETTFAWSTGFYYKYRIGKITALGIYGHYTDSDLKFTQLLLADLESVEPVYVEGEPIIKKFNSWSAGLSLSVLLW</sequence>
<accession>A0ABT7WF25</accession>
<evidence type="ECO:0000313" key="2">
    <source>
        <dbReference type="EMBL" id="MDM9631478.1"/>
    </source>
</evidence>
<dbReference type="PANTHER" id="PTHR14969:SF13">
    <property type="entry name" value="AT30094P"/>
    <property type="match status" value="1"/>
</dbReference>
<evidence type="ECO:0000259" key="1">
    <source>
        <dbReference type="SMART" id="SM00014"/>
    </source>
</evidence>
<dbReference type="PANTHER" id="PTHR14969">
    <property type="entry name" value="SPHINGOSINE-1-PHOSPHATE PHOSPHOHYDROLASE"/>
    <property type="match status" value="1"/>
</dbReference>
<gene>
    <name evidence="2" type="ORF">QU605_08345</name>
</gene>
<dbReference type="SMART" id="SM00014">
    <property type="entry name" value="acidPPc"/>
    <property type="match status" value="1"/>
</dbReference>
<comment type="caution">
    <text evidence="2">The sequence shown here is derived from an EMBL/GenBank/DDBJ whole genome shotgun (WGS) entry which is preliminary data.</text>
</comment>
<protein>
    <submittedName>
        <fullName evidence="2">Phosphatase PAP2 family protein</fullName>
    </submittedName>
</protein>
<dbReference type="CDD" id="cd03394">
    <property type="entry name" value="PAP2_like_5"/>
    <property type="match status" value="1"/>
</dbReference>
<organism evidence="2 3">
    <name type="scientific">Robiginitalea aurantiaca</name>
    <dbReference type="NCBI Taxonomy" id="3056915"/>
    <lineage>
        <taxon>Bacteria</taxon>
        <taxon>Pseudomonadati</taxon>
        <taxon>Bacteroidota</taxon>
        <taxon>Flavobacteriia</taxon>
        <taxon>Flavobacteriales</taxon>
        <taxon>Flavobacteriaceae</taxon>
        <taxon>Robiginitalea</taxon>
    </lineage>
</organism>
<dbReference type="InterPro" id="IPR036938">
    <property type="entry name" value="PAP2/HPO_sf"/>
</dbReference>
<feature type="domain" description="Phosphatidic acid phosphatase type 2/haloperoxidase" evidence="1">
    <location>
        <begin position="181"/>
        <end position="281"/>
    </location>
</feature>
<dbReference type="InterPro" id="IPR000326">
    <property type="entry name" value="PAP2/HPO"/>
</dbReference>
<dbReference type="EMBL" id="JAUDUY010000003">
    <property type="protein sequence ID" value="MDM9631478.1"/>
    <property type="molecule type" value="Genomic_DNA"/>
</dbReference>
<dbReference type="Proteomes" id="UP001174839">
    <property type="component" value="Unassembled WGS sequence"/>
</dbReference>
<name>A0ABT7WF25_9FLAO</name>
<dbReference type="RefSeq" id="WP_289724833.1">
    <property type="nucleotide sequence ID" value="NZ_JAUDUY010000003.1"/>
</dbReference>
<dbReference type="Gene3D" id="1.20.144.10">
    <property type="entry name" value="Phosphatidic acid phosphatase type 2/haloperoxidase"/>
    <property type="match status" value="1"/>
</dbReference>
<proteinExistence type="predicted"/>
<dbReference type="SUPFAM" id="SSF48317">
    <property type="entry name" value="Acid phosphatase/Vanadium-dependent haloperoxidase"/>
    <property type="match status" value="1"/>
</dbReference>
<evidence type="ECO:0000313" key="3">
    <source>
        <dbReference type="Proteomes" id="UP001174839"/>
    </source>
</evidence>